<proteinExistence type="predicted"/>
<reference evidence="4" key="1">
    <citation type="journal article" date="2019" name="Int. J. Syst. Evol. Microbiol.">
        <title>The Global Catalogue of Microorganisms (GCM) 10K type strain sequencing project: providing services to taxonomists for standard genome sequencing and annotation.</title>
        <authorList>
            <consortium name="The Broad Institute Genomics Platform"/>
            <consortium name="The Broad Institute Genome Sequencing Center for Infectious Disease"/>
            <person name="Wu L."/>
            <person name="Ma J."/>
        </authorList>
    </citation>
    <scope>NUCLEOTIDE SEQUENCE [LARGE SCALE GENOMIC DNA]</scope>
    <source>
        <strain evidence="4">JCM 31290</strain>
    </source>
</reference>
<evidence type="ECO:0000313" key="3">
    <source>
        <dbReference type="EMBL" id="GAA4316574.1"/>
    </source>
</evidence>
<keyword evidence="4" id="KW-1185">Reference proteome</keyword>
<dbReference type="Proteomes" id="UP001501115">
    <property type="component" value="Unassembled WGS sequence"/>
</dbReference>
<dbReference type="EMBL" id="BAABET010000005">
    <property type="protein sequence ID" value="GAA4316574.1"/>
    <property type="molecule type" value="Genomic_DNA"/>
</dbReference>
<evidence type="ECO:0008006" key="5">
    <source>
        <dbReference type="Google" id="ProtNLM"/>
    </source>
</evidence>
<keyword evidence="2" id="KW-0732">Signal</keyword>
<feature type="chain" id="PRO_5046336114" description="Lipoprotein" evidence="2">
    <location>
        <begin position="32"/>
        <end position="329"/>
    </location>
</feature>
<accession>A0ABP8G3W2</accession>
<gene>
    <name evidence="3" type="ORF">GCM10023086_39010</name>
</gene>
<feature type="region of interest" description="Disordered" evidence="1">
    <location>
        <begin position="29"/>
        <end position="58"/>
    </location>
</feature>
<evidence type="ECO:0000313" key="4">
    <source>
        <dbReference type="Proteomes" id="UP001501115"/>
    </source>
</evidence>
<name>A0ABP8G3W2_9ACTN</name>
<sequence>MGALMTPRTKPLFPVVCLLMALTTACGPNSASQDAGEHRKRGPAVSQTPHPRSASDFTVPLQSYELTSPQYAQLQRARMAAVRQCMHRFGISLDTPDIREVRWPHIPALLGWLGDRKPSRYGYRGPSGYLADQYAAAARGGTKALFVPDKYSGVYDGSADLFDGRPVPRGGCHGEVMRRLDRSGEALRRSLKDEAIVPWKLLSDIENTVARTVASDHRYQQVEQRWRDCMSRSGRPYASPADAEGDPRWARSVSITDEEPEQPVTRAEIEAAVADEKCRDEVNLPGMALALHAAYQKEAIKAHATELERVKKLLRIQFKNSSDIARANP</sequence>
<evidence type="ECO:0000256" key="1">
    <source>
        <dbReference type="SAM" id="MobiDB-lite"/>
    </source>
</evidence>
<protein>
    <recommendedName>
        <fullName evidence="5">Lipoprotein</fullName>
    </recommendedName>
</protein>
<evidence type="ECO:0000256" key="2">
    <source>
        <dbReference type="SAM" id="SignalP"/>
    </source>
</evidence>
<comment type="caution">
    <text evidence="3">The sequence shown here is derived from an EMBL/GenBank/DDBJ whole genome shotgun (WGS) entry which is preliminary data.</text>
</comment>
<organism evidence="3 4">
    <name type="scientific">Streptomyces venetus</name>
    <dbReference type="NCBI Taxonomy" id="1701086"/>
    <lineage>
        <taxon>Bacteria</taxon>
        <taxon>Bacillati</taxon>
        <taxon>Actinomycetota</taxon>
        <taxon>Actinomycetes</taxon>
        <taxon>Kitasatosporales</taxon>
        <taxon>Streptomycetaceae</taxon>
        <taxon>Streptomyces</taxon>
    </lineage>
</organism>
<feature type="signal peptide" evidence="2">
    <location>
        <begin position="1"/>
        <end position="31"/>
    </location>
</feature>